<proteinExistence type="predicted"/>
<keyword evidence="2" id="KW-0784">Thiamine biosynthesis</keyword>
<dbReference type="InterPro" id="IPR022998">
    <property type="entry name" value="ThiamineP_synth_TenI"/>
</dbReference>
<dbReference type="EMBL" id="FNCE01000001">
    <property type="protein sequence ID" value="SDF50644.1"/>
    <property type="molecule type" value="Genomic_DNA"/>
</dbReference>
<dbReference type="InterPro" id="IPR013785">
    <property type="entry name" value="Aldolase_TIM"/>
</dbReference>
<keyword evidence="5" id="KW-1185">Reference proteome</keyword>
<dbReference type="GO" id="GO:0004789">
    <property type="term" value="F:thiamine-phosphate diphosphorylase activity"/>
    <property type="evidence" value="ECO:0007669"/>
    <property type="project" value="TreeGrafter"/>
</dbReference>
<gene>
    <name evidence="4" type="ORF">SAMN05216241_101307</name>
</gene>
<reference evidence="4 5" key="1">
    <citation type="submission" date="2016-10" db="EMBL/GenBank/DDBJ databases">
        <authorList>
            <person name="de Groot N.N."/>
        </authorList>
    </citation>
    <scope>NUCLEOTIDE SEQUENCE [LARGE SCALE GENOMIC DNA]</scope>
    <source>
        <strain evidence="4 5">DSM 25584</strain>
    </source>
</reference>
<name>A0A1G7LMP7_9PROT</name>
<dbReference type="CDD" id="cd00564">
    <property type="entry name" value="TMP_TenI"/>
    <property type="match status" value="1"/>
</dbReference>
<dbReference type="AlphaFoldDB" id="A0A1G7LMP7"/>
<sequence>MSQAPDPRLYLIVPGTTPAEQLAAAVEAGDVACVLLTDAGRDARQLVEAAQARGVAVLVADDPTLARALGADGVHLNGEAPVKKTRDALGGDGIVGVQCGRSRHTAMVVGEAGADYVAFAGTEDAPDGPADPEALRWWQLMMTVPCVAMGGCTPDDAGRLAQAGADFVALGAGVWDDPEGPAAAVARAQAGLDTLI</sequence>
<dbReference type="PANTHER" id="PTHR20857">
    <property type="entry name" value="THIAMINE-PHOSPHATE PYROPHOSPHORYLASE"/>
    <property type="match status" value="1"/>
</dbReference>
<evidence type="ECO:0000259" key="3">
    <source>
        <dbReference type="Pfam" id="PF02581"/>
    </source>
</evidence>
<organism evidence="4 5">
    <name type="scientific">Limimonas halophila</name>
    <dbReference type="NCBI Taxonomy" id="1082479"/>
    <lineage>
        <taxon>Bacteria</taxon>
        <taxon>Pseudomonadati</taxon>
        <taxon>Pseudomonadota</taxon>
        <taxon>Alphaproteobacteria</taxon>
        <taxon>Rhodospirillales</taxon>
        <taxon>Rhodovibrionaceae</taxon>
        <taxon>Limimonas</taxon>
    </lineage>
</organism>
<dbReference type="InterPro" id="IPR036206">
    <property type="entry name" value="ThiamineP_synth_sf"/>
</dbReference>
<dbReference type="RefSeq" id="WP_090018339.1">
    <property type="nucleotide sequence ID" value="NZ_FNCE01000001.1"/>
</dbReference>
<dbReference type="SUPFAM" id="SSF51391">
    <property type="entry name" value="Thiamin phosphate synthase"/>
    <property type="match status" value="1"/>
</dbReference>
<dbReference type="GO" id="GO:0005737">
    <property type="term" value="C:cytoplasm"/>
    <property type="evidence" value="ECO:0007669"/>
    <property type="project" value="TreeGrafter"/>
</dbReference>
<dbReference type="PANTHER" id="PTHR20857:SF15">
    <property type="entry name" value="THIAMINE-PHOSPHATE SYNTHASE"/>
    <property type="match status" value="1"/>
</dbReference>
<protein>
    <submittedName>
        <fullName evidence="4">Thiamine-phosphate pyrophosphorylase</fullName>
    </submittedName>
</protein>
<dbReference type="Pfam" id="PF02581">
    <property type="entry name" value="TMP-TENI"/>
    <property type="match status" value="1"/>
</dbReference>
<dbReference type="Gene3D" id="3.20.20.70">
    <property type="entry name" value="Aldolase class I"/>
    <property type="match status" value="1"/>
</dbReference>
<evidence type="ECO:0000256" key="2">
    <source>
        <dbReference type="ARBA" id="ARBA00022977"/>
    </source>
</evidence>
<evidence type="ECO:0000313" key="5">
    <source>
        <dbReference type="Proteomes" id="UP000199415"/>
    </source>
</evidence>
<dbReference type="Proteomes" id="UP000199415">
    <property type="component" value="Unassembled WGS sequence"/>
</dbReference>
<evidence type="ECO:0000313" key="4">
    <source>
        <dbReference type="EMBL" id="SDF50644.1"/>
    </source>
</evidence>
<comment type="pathway">
    <text evidence="1">Cofactor biosynthesis; thiamine diphosphate biosynthesis.</text>
</comment>
<dbReference type="OrthoDB" id="7159061at2"/>
<evidence type="ECO:0000256" key="1">
    <source>
        <dbReference type="ARBA" id="ARBA00004948"/>
    </source>
</evidence>
<feature type="domain" description="Thiamine phosphate synthase/TenI" evidence="3">
    <location>
        <begin position="9"/>
        <end position="171"/>
    </location>
</feature>
<dbReference type="STRING" id="1082479.SAMN05216241_101307"/>
<dbReference type="GO" id="GO:0009228">
    <property type="term" value="P:thiamine biosynthetic process"/>
    <property type="evidence" value="ECO:0007669"/>
    <property type="project" value="UniProtKB-KW"/>
</dbReference>
<accession>A0A1G7LMP7</accession>